<feature type="region of interest" description="Disordered" evidence="3">
    <location>
        <begin position="755"/>
        <end position="775"/>
    </location>
</feature>
<keyword evidence="4" id="KW-0812">Transmembrane</keyword>
<dbReference type="PANTHER" id="PTHR22775">
    <property type="entry name" value="SORTING NEXIN"/>
    <property type="match status" value="1"/>
</dbReference>
<feature type="compositionally biased region" description="Acidic residues" evidence="3">
    <location>
        <begin position="877"/>
        <end position="893"/>
    </location>
</feature>
<dbReference type="PANTHER" id="PTHR22775:SF3">
    <property type="entry name" value="SORTING NEXIN-13"/>
    <property type="match status" value="1"/>
</dbReference>
<dbReference type="Pfam" id="PF08628">
    <property type="entry name" value="Nexin_C"/>
    <property type="match status" value="1"/>
</dbReference>
<dbReference type="InterPro" id="IPR013937">
    <property type="entry name" value="Sorting_nexin_C"/>
</dbReference>
<gene>
    <name evidence="8" type="ORF">RHTO0S_03e02344g</name>
</gene>
<dbReference type="InterPro" id="IPR016137">
    <property type="entry name" value="RGS"/>
</dbReference>
<dbReference type="SUPFAM" id="SSF48097">
    <property type="entry name" value="Regulator of G-protein signaling, RGS"/>
    <property type="match status" value="1"/>
</dbReference>
<evidence type="ECO:0000256" key="3">
    <source>
        <dbReference type="SAM" id="MobiDB-lite"/>
    </source>
</evidence>
<sequence length="1362" mass="148434">MPPQLSYRGAGALVVLAVLLGSKARGLNPLVSLAWLLLYAVAGVVAVLGGQLWLAKVHERRFSGFGSQDGSGEGSLLSLRPGRRRGPPPLQFTSPAAWDMTQTKAKWEATATANRLSFPGAPPFLSAAIDSLLHLILRDFVEKWYSTISDSPVFPNAVDATIRESLLAISSRVGKVDWSDVLVGRILPLLTTHFERFDIAEKTVHGRGPRAGTPDSDEFDLFVASRYAQESEEKRLHPAVDAASPNSRPAEEAWIRSTFEAILPLVLPEREVDSPAVRIMVREIVACAVVFPIIEMLSDPDFANRLIDDKAGAAIRDQKMVNEFREALNKQESTMMAASARTLPSAASSPPKRRTEVVTVRTGSRQFDAWLKSIGRCASLQEARRLKSDVSGQIRRAKILTDGKELDDVVDGVKVAEWIDFIERLYTAKRKIDKRIDKLGGNQGLSRAPSILGNLNSHLDSPVKLSDMLVDPTAVTYVMEFLERRRHADRAQFWLIVEGLKDPLDGIESDESLATAATSAFEDIQMIWSAYLVGNPFRSSEGHLRAVQAFAEQEDPQNATPQMLRQVRHALFAIQREVLSLLEEEDAPAFSRSDLYFKALSALPVADESVMTPSTKTAPLPLVTPPTPAGRTGLSRARSRSNPQLQNTSALSTTISSSHAATARPPSPGFLVSPTAARKDTAPPQVTFHAAFNRARSQDLFEATTSSFEPMRKVSSGSLETIASASTYPSAKRKSNAMTDSLDFLISPQAVETERSPLFGSESTPDDTVTPPSDDDFVQVQTIEAIQEALNSILASDGRTQPQANQSTTSLPSLRDTSLLPPPRRTSTNASSRSSGPATPALSSSTNLPSRLTTAPRSSSQSSSTAPQRAATRTVFDDTEAADDDGSGADLVEEPASDDFSVSLPASGNLSLAAEIPRLADLLEKLRKQEIVVDALIRKAELTGVASELKVLVKSRESLRREIRAATFQKEQLESQAAQNELSPSRTRITIPATTVGQASAAASGATFQLYLIEVHTLTDEGAFQSGWITTRRYSEFLSLYNKLKEKFPSTCILDFPSKRLVGAWSKEFIEQRRVGLERYLQNVIKVPAVCVSDELRSFLSKETVALPKSDVPRRVVPPLLPGQGLVRSLYRGLTTGIDDVLGTSTSSMVEQMVNRLSQQAAEFAGIAAGSVLDEDLVGQVLADSVSHLPGVERPGDEGLTYFTAPICDLFVTIFELKEKNNWLRRQAILIVLQQVLGGTIERKFRDSIKLLLAPPQLATYVAALQNGMWPDGELKPKESPRTAAEKAATKASASRKLADLLPDVAASLIGRHNAKQGARRLFSVLQNKRLNKHLIYGIADEIFAVVFPEINEPKARPLFLA</sequence>
<name>A0A061AKI6_RHOTO</name>
<evidence type="ECO:0000259" key="6">
    <source>
        <dbReference type="PROSITE" id="PS50195"/>
    </source>
</evidence>
<dbReference type="InterPro" id="IPR003114">
    <property type="entry name" value="Phox_assoc"/>
</dbReference>
<evidence type="ECO:0000259" key="5">
    <source>
        <dbReference type="PROSITE" id="PS50132"/>
    </source>
</evidence>
<dbReference type="EMBL" id="LK052938">
    <property type="protein sequence ID" value="CDR38047.1"/>
    <property type="molecule type" value="Genomic_DNA"/>
</dbReference>
<proteinExistence type="inferred from homology"/>
<evidence type="ECO:0000313" key="8">
    <source>
        <dbReference type="EMBL" id="CDR38047.1"/>
    </source>
</evidence>
<dbReference type="InterPro" id="IPR036305">
    <property type="entry name" value="RGS_sf"/>
</dbReference>
<protein>
    <submittedName>
        <fullName evidence="8">RHTO0S03e02344g1_1</fullName>
    </submittedName>
</protein>
<feature type="compositionally biased region" description="Low complexity" evidence="3">
    <location>
        <begin position="648"/>
        <end position="663"/>
    </location>
</feature>
<feature type="compositionally biased region" description="Low complexity" evidence="3">
    <location>
        <begin position="825"/>
        <end position="835"/>
    </location>
</feature>
<feature type="compositionally biased region" description="Polar residues" evidence="3">
    <location>
        <begin position="798"/>
        <end position="816"/>
    </location>
</feature>
<dbReference type="InterPro" id="IPR001683">
    <property type="entry name" value="PX_dom"/>
</dbReference>
<keyword evidence="4" id="KW-1133">Transmembrane helix</keyword>
<dbReference type="GO" id="GO:0035091">
    <property type="term" value="F:phosphatidylinositol binding"/>
    <property type="evidence" value="ECO:0007669"/>
    <property type="project" value="InterPro"/>
</dbReference>
<dbReference type="InterPro" id="IPR044926">
    <property type="entry name" value="RGS_subdomain_2"/>
</dbReference>
<feature type="region of interest" description="Disordered" evidence="3">
    <location>
        <begin position="611"/>
        <end position="677"/>
    </location>
</feature>
<evidence type="ECO:0000256" key="1">
    <source>
        <dbReference type="ARBA" id="ARBA00010883"/>
    </source>
</evidence>
<dbReference type="PROSITE" id="PS50132">
    <property type="entry name" value="RGS"/>
    <property type="match status" value="1"/>
</dbReference>
<keyword evidence="2" id="KW-0175">Coiled coil</keyword>
<feature type="transmembrane region" description="Helical" evidence="4">
    <location>
        <begin position="36"/>
        <end position="55"/>
    </location>
</feature>
<reference evidence="8" key="1">
    <citation type="journal article" date="2014" name="Genome Announc.">
        <title>Draft genome sequence of Rhodosporidium toruloides CECT1137, an oleaginous yeast of biotechnological interest.</title>
        <authorList>
            <person name="Morin N."/>
            <person name="Calcas X."/>
            <person name="Devillers H."/>
            <person name="Durrens P."/>
            <person name="Sherman D.J."/>
            <person name="Nicaud J.-M."/>
            <person name="Neuveglise C."/>
        </authorList>
    </citation>
    <scope>NUCLEOTIDE SEQUENCE</scope>
    <source>
        <strain evidence="8">CECT1137</strain>
    </source>
</reference>
<dbReference type="Gene3D" id="3.30.1520.10">
    <property type="entry name" value="Phox-like domain"/>
    <property type="match status" value="1"/>
</dbReference>
<feature type="compositionally biased region" description="Polar residues" evidence="3">
    <location>
        <begin position="841"/>
        <end position="852"/>
    </location>
</feature>
<feature type="region of interest" description="Disordered" evidence="3">
    <location>
        <begin position="798"/>
        <end position="893"/>
    </location>
</feature>
<accession>A0A061AKI6</accession>
<dbReference type="Gene3D" id="1.10.167.10">
    <property type="entry name" value="Regulator of G-protein Signalling 4, domain 2"/>
    <property type="match status" value="1"/>
</dbReference>
<dbReference type="SMART" id="SM00312">
    <property type="entry name" value="PX"/>
    <property type="match status" value="1"/>
</dbReference>
<dbReference type="Pfam" id="PF00787">
    <property type="entry name" value="PX"/>
    <property type="match status" value="1"/>
</dbReference>
<dbReference type="Pfam" id="PF02194">
    <property type="entry name" value="PXA"/>
    <property type="match status" value="1"/>
</dbReference>
<feature type="compositionally biased region" description="Low complexity" evidence="3">
    <location>
        <begin position="853"/>
        <end position="874"/>
    </location>
</feature>
<organism evidence="8">
    <name type="scientific">Rhodotorula toruloides</name>
    <name type="common">Yeast</name>
    <name type="synonym">Rhodosporidium toruloides</name>
    <dbReference type="NCBI Taxonomy" id="5286"/>
    <lineage>
        <taxon>Eukaryota</taxon>
        <taxon>Fungi</taxon>
        <taxon>Dikarya</taxon>
        <taxon>Basidiomycota</taxon>
        <taxon>Pucciniomycotina</taxon>
        <taxon>Microbotryomycetes</taxon>
        <taxon>Sporidiobolales</taxon>
        <taxon>Sporidiobolaceae</taxon>
        <taxon>Rhodotorula</taxon>
    </lineage>
</organism>
<dbReference type="PROSITE" id="PS50195">
    <property type="entry name" value="PX"/>
    <property type="match status" value="1"/>
</dbReference>
<feature type="domain" description="PX" evidence="6">
    <location>
        <begin position="989"/>
        <end position="1107"/>
    </location>
</feature>
<evidence type="ECO:0000259" key="7">
    <source>
        <dbReference type="PROSITE" id="PS51207"/>
    </source>
</evidence>
<dbReference type="SMART" id="SM00313">
    <property type="entry name" value="PXA"/>
    <property type="match status" value="1"/>
</dbReference>
<dbReference type="Pfam" id="PF00615">
    <property type="entry name" value="RGS"/>
    <property type="match status" value="1"/>
</dbReference>
<dbReference type="OrthoDB" id="120967at2759"/>
<dbReference type="SUPFAM" id="SSF64268">
    <property type="entry name" value="PX domain"/>
    <property type="match status" value="1"/>
</dbReference>
<feature type="coiled-coil region" evidence="2">
    <location>
        <begin position="919"/>
        <end position="976"/>
    </location>
</feature>
<dbReference type="InterPro" id="IPR036871">
    <property type="entry name" value="PX_dom_sf"/>
</dbReference>
<comment type="similarity">
    <text evidence="1">Belongs to the sorting nexin family.</text>
</comment>
<evidence type="ECO:0000256" key="4">
    <source>
        <dbReference type="SAM" id="Phobius"/>
    </source>
</evidence>
<feature type="domain" description="RGS" evidence="5">
    <location>
        <begin position="464"/>
        <end position="600"/>
    </location>
</feature>
<dbReference type="PROSITE" id="PS51207">
    <property type="entry name" value="PXA"/>
    <property type="match status" value="1"/>
</dbReference>
<feature type="compositionally biased region" description="Low complexity" evidence="3">
    <location>
        <begin position="761"/>
        <end position="772"/>
    </location>
</feature>
<evidence type="ECO:0000256" key="2">
    <source>
        <dbReference type="SAM" id="Coils"/>
    </source>
</evidence>
<feature type="domain" description="PXA" evidence="7">
    <location>
        <begin position="122"/>
        <end position="315"/>
    </location>
</feature>
<feature type="region of interest" description="Disordered" evidence="3">
    <location>
        <begin position="65"/>
        <end position="93"/>
    </location>
</feature>
<keyword evidence="4" id="KW-0472">Membrane</keyword>